<feature type="transmembrane region" description="Helical" evidence="1">
    <location>
        <begin position="12"/>
        <end position="30"/>
    </location>
</feature>
<dbReference type="Proteomes" id="UP000318242">
    <property type="component" value="Unassembled WGS sequence"/>
</dbReference>
<evidence type="ECO:0000313" key="2">
    <source>
        <dbReference type="EMBL" id="GEA60926.1"/>
    </source>
</evidence>
<name>A0A4Y3INF4_9VIBR</name>
<evidence type="ECO:0000313" key="3">
    <source>
        <dbReference type="Proteomes" id="UP000318242"/>
    </source>
</evidence>
<dbReference type="AlphaFoldDB" id="A0A4Y3INF4"/>
<sequence length="122" mass="13982">MAAEKLTKGRLIQIIVTFAVLIAAFTWRTIEHSDNNSMSETSCIAVDSCRFEFNSSDYLLELDAEKTAFRVTRMSKPENDDFVEYQGESHHISEFIAVDSSSQFTFIVRNYEQALRVNVNDK</sequence>
<comment type="caution">
    <text evidence="2">The sequence shown here is derived from an EMBL/GenBank/DDBJ whole genome shotgun (WGS) entry which is preliminary data.</text>
</comment>
<dbReference type="RefSeq" id="WP_141271324.1">
    <property type="nucleotide sequence ID" value="NZ_BJLH01000009.1"/>
</dbReference>
<gene>
    <name evidence="2" type="ORF">VCO01S_21190</name>
</gene>
<organism evidence="2 3">
    <name type="scientific">Vibrio comitans NBRC 102076</name>
    <dbReference type="NCBI Taxonomy" id="1219078"/>
    <lineage>
        <taxon>Bacteria</taxon>
        <taxon>Pseudomonadati</taxon>
        <taxon>Pseudomonadota</taxon>
        <taxon>Gammaproteobacteria</taxon>
        <taxon>Vibrionales</taxon>
        <taxon>Vibrionaceae</taxon>
        <taxon>Vibrio</taxon>
    </lineage>
</organism>
<keyword evidence="1" id="KW-0812">Transmembrane</keyword>
<dbReference type="OrthoDB" id="5917376at2"/>
<proteinExistence type="predicted"/>
<protein>
    <submittedName>
        <fullName evidence="2">Uncharacterized protein</fullName>
    </submittedName>
</protein>
<keyword evidence="1" id="KW-0472">Membrane</keyword>
<reference evidence="2 3" key="1">
    <citation type="submission" date="2019-06" db="EMBL/GenBank/DDBJ databases">
        <title>Whole genome shotgun sequence of Vibrio comitans NBRC 102076.</title>
        <authorList>
            <person name="Hosoyama A."/>
            <person name="Uohara A."/>
            <person name="Ohji S."/>
            <person name="Ichikawa N."/>
        </authorList>
    </citation>
    <scope>NUCLEOTIDE SEQUENCE [LARGE SCALE GENOMIC DNA]</scope>
    <source>
        <strain evidence="2 3">NBRC 102076</strain>
    </source>
</reference>
<dbReference type="EMBL" id="BJLH01000009">
    <property type="protein sequence ID" value="GEA60926.1"/>
    <property type="molecule type" value="Genomic_DNA"/>
</dbReference>
<accession>A0A4Y3INF4</accession>
<keyword evidence="1" id="KW-1133">Transmembrane helix</keyword>
<keyword evidence="3" id="KW-1185">Reference proteome</keyword>
<evidence type="ECO:0000256" key="1">
    <source>
        <dbReference type="SAM" id="Phobius"/>
    </source>
</evidence>